<evidence type="ECO:0000256" key="7">
    <source>
        <dbReference type="SAM" id="Phobius"/>
    </source>
</evidence>
<name>A0A8H6RQ16_9PEZI</name>
<dbReference type="Gene3D" id="3.40.50.720">
    <property type="entry name" value="NAD(P)-binding Rossmann-like Domain"/>
    <property type="match status" value="1"/>
</dbReference>
<protein>
    <submittedName>
        <fullName evidence="8">3-keto-steroid reductase</fullName>
    </submittedName>
</protein>
<dbReference type="GO" id="GO:0005811">
    <property type="term" value="C:lipid droplet"/>
    <property type="evidence" value="ECO:0007669"/>
    <property type="project" value="TreeGrafter"/>
</dbReference>
<keyword evidence="1" id="KW-0444">Lipid biosynthesis</keyword>
<keyword evidence="7" id="KW-1133">Transmembrane helix</keyword>
<dbReference type="InterPro" id="IPR036291">
    <property type="entry name" value="NAD(P)-bd_dom_sf"/>
</dbReference>
<feature type="transmembrane region" description="Helical" evidence="7">
    <location>
        <begin position="281"/>
        <end position="309"/>
    </location>
</feature>
<comment type="caution">
    <text evidence="8">The sequence shown here is derived from an EMBL/GenBank/DDBJ whole genome shotgun (WGS) entry which is preliminary data.</text>
</comment>
<keyword evidence="4" id="KW-0560">Oxidoreductase</keyword>
<evidence type="ECO:0000256" key="4">
    <source>
        <dbReference type="ARBA" id="ARBA00023002"/>
    </source>
</evidence>
<dbReference type="GO" id="GO:0006696">
    <property type="term" value="P:ergosterol biosynthetic process"/>
    <property type="evidence" value="ECO:0007669"/>
    <property type="project" value="TreeGrafter"/>
</dbReference>
<evidence type="ECO:0000256" key="1">
    <source>
        <dbReference type="ARBA" id="ARBA00022516"/>
    </source>
</evidence>
<dbReference type="EMBL" id="JABCIY010000027">
    <property type="protein sequence ID" value="KAF7196351.1"/>
    <property type="molecule type" value="Genomic_DNA"/>
</dbReference>
<dbReference type="SUPFAM" id="SSF51735">
    <property type="entry name" value="NAD(P)-binding Rossmann-fold domains"/>
    <property type="match status" value="1"/>
</dbReference>
<organism evidence="8 9">
    <name type="scientific">Pseudocercospora fuligena</name>
    <dbReference type="NCBI Taxonomy" id="685502"/>
    <lineage>
        <taxon>Eukaryota</taxon>
        <taxon>Fungi</taxon>
        <taxon>Dikarya</taxon>
        <taxon>Ascomycota</taxon>
        <taxon>Pezizomycotina</taxon>
        <taxon>Dothideomycetes</taxon>
        <taxon>Dothideomycetidae</taxon>
        <taxon>Mycosphaerellales</taxon>
        <taxon>Mycosphaerellaceae</taxon>
        <taxon>Pseudocercospora</taxon>
    </lineage>
</organism>
<reference evidence="8" key="1">
    <citation type="submission" date="2020-04" db="EMBL/GenBank/DDBJ databases">
        <title>Draft genome resource of the tomato pathogen Pseudocercospora fuligena.</title>
        <authorList>
            <person name="Zaccaron A."/>
        </authorList>
    </citation>
    <scope>NUCLEOTIDE SEQUENCE</scope>
    <source>
        <strain evidence="8">PF001</strain>
    </source>
</reference>
<evidence type="ECO:0000256" key="2">
    <source>
        <dbReference type="ARBA" id="ARBA00022857"/>
    </source>
</evidence>
<keyword evidence="3" id="KW-0752">Steroid biosynthesis</keyword>
<dbReference type="Proteomes" id="UP000660729">
    <property type="component" value="Unassembled WGS sequence"/>
</dbReference>
<evidence type="ECO:0000256" key="5">
    <source>
        <dbReference type="ARBA" id="ARBA00023098"/>
    </source>
</evidence>
<evidence type="ECO:0000313" key="8">
    <source>
        <dbReference type="EMBL" id="KAF7196351.1"/>
    </source>
</evidence>
<proteinExistence type="inferred from homology"/>
<keyword evidence="7" id="KW-0472">Membrane</keyword>
<dbReference type="GO" id="GO:0000253">
    <property type="term" value="F:3-beta-hydroxysteroid 3-dehydrogenase (NADP+) activity"/>
    <property type="evidence" value="ECO:0007669"/>
    <property type="project" value="TreeGrafter"/>
</dbReference>
<keyword evidence="5" id="KW-0443">Lipid metabolism</keyword>
<dbReference type="AlphaFoldDB" id="A0A8H6RQ16"/>
<sequence length="436" mass="48609">MEVPASTNHDEKSTFTVLVTGANSGLGFALCCRLIDEFLFTRPQSQTLHLLFSTRDSKKSSSTLTLLNAHLQKTLREANGKTLGISRLLEPRIKLEGVLVDLLKLSTVKALAEQLLRRNEKLDAVVWNAGIAGWSGLSWGKAVWNVCTDLVHATTWPKYMVCDVGLRAKPQISPSSSERKGHDEEPVLGQVFLANVFGHYMLTHWLSPLFDSDTRIIWMSSISASAHTFSLEDLQGLRAEMSYESSKRLTDFLVLTSELNSTKPYINTFIPAKEKKRAKMFVVHPGVCGTAIAGLNWFIGLFMIASFYLARWLGSPWHPVEPYKGAVSAAFTVLSTQIPEMEETEGKGKWGSSTGVFGDERVARTEVDGWGYCGQVGKVPKGSVTTGLYRGRKDLTKEDREEFEVVGRQVWSQMEELRIEWERRLGPVSQESSVDV</sequence>
<dbReference type="PANTHER" id="PTHR43647:SF1">
    <property type="entry name" value="3-KETO-STEROID REDUCTASE ERG27"/>
    <property type="match status" value="1"/>
</dbReference>
<dbReference type="PANTHER" id="PTHR43647">
    <property type="entry name" value="DEHYDROGENASE"/>
    <property type="match status" value="1"/>
</dbReference>
<keyword evidence="2" id="KW-0521">NADP</keyword>
<dbReference type="OrthoDB" id="9989144at2759"/>
<keyword evidence="7" id="KW-0812">Transmembrane</keyword>
<accession>A0A8H6RQ16</accession>
<dbReference type="GO" id="GO:0005789">
    <property type="term" value="C:endoplasmic reticulum membrane"/>
    <property type="evidence" value="ECO:0007669"/>
    <property type="project" value="TreeGrafter"/>
</dbReference>
<dbReference type="GO" id="GO:0005741">
    <property type="term" value="C:mitochondrial outer membrane"/>
    <property type="evidence" value="ECO:0007669"/>
    <property type="project" value="TreeGrafter"/>
</dbReference>
<dbReference type="InterPro" id="IPR051593">
    <property type="entry name" value="Ergosterol_Biosynth_ERG27"/>
</dbReference>
<evidence type="ECO:0000313" key="9">
    <source>
        <dbReference type="Proteomes" id="UP000660729"/>
    </source>
</evidence>
<comment type="similarity">
    <text evidence="6">Belongs to the short-chain dehydrogenases/reductases (SDR) family. ERG27 subfamily.</text>
</comment>
<gene>
    <name evidence="8" type="ORF">HII31_02418</name>
</gene>
<evidence type="ECO:0000256" key="6">
    <source>
        <dbReference type="ARBA" id="ARBA00023593"/>
    </source>
</evidence>
<keyword evidence="9" id="KW-1185">Reference proteome</keyword>
<evidence type="ECO:0000256" key="3">
    <source>
        <dbReference type="ARBA" id="ARBA00022955"/>
    </source>
</evidence>